<feature type="compositionally biased region" description="Basic and acidic residues" evidence="1">
    <location>
        <begin position="29"/>
        <end position="41"/>
    </location>
</feature>
<proteinExistence type="predicted"/>
<feature type="region of interest" description="Disordered" evidence="1">
    <location>
        <begin position="1"/>
        <end position="53"/>
    </location>
</feature>
<feature type="compositionally biased region" description="Basic residues" evidence="1">
    <location>
        <begin position="9"/>
        <end position="28"/>
    </location>
</feature>
<dbReference type="AlphaFoldDB" id="A0AAD1UKF9"/>
<keyword evidence="3" id="KW-1185">Reference proteome</keyword>
<organism evidence="2 3">
    <name type="scientific">Euplotes crassus</name>
    <dbReference type="NCBI Taxonomy" id="5936"/>
    <lineage>
        <taxon>Eukaryota</taxon>
        <taxon>Sar</taxon>
        <taxon>Alveolata</taxon>
        <taxon>Ciliophora</taxon>
        <taxon>Intramacronucleata</taxon>
        <taxon>Spirotrichea</taxon>
        <taxon>Hypotrichia</taxon>
        <taxon>Euplotida</taxon>
        <taxon>Euplotidae</taxon>
        <taxon>Moneuplotes</taxon>
    </lineage>
</organism>
<gene>
    <name evidence="2" type="ORF">ECRASSUSDP1_LOCUS12336</name>
</gene>
<name>A0AAD1UKF9_EUPCR</name>
<evidence type="ECO:0000313" key="3">
    <source>
        <dbReference type="Proteomes" id="UP001295684"/>
    </source>
</evidence>
<evidence type="ECO:0000313" key="2">
    <source>
        <dbReference type="EMBL" id="CAI2371016.1"/>
    </source>
</evidence>
<dbReference type="Proteomes" id="UP001295684">
    <property type="component" value="Unassembled WGS sequence"/>
</dbReference>
<dbReference type="EMBL" id="CAMPGE010012235">
    <property type="protein sequence ID" value="CAI2371016.1"/>
    <property type="molecule type" value="Genomic_DNA"/>
</dbReference>
<accession>A0AAD1UKF9</accession>
<evidence type="ECO:0000256" key="1">
    <source>
        <dbReference type="SAM" id="MobiDB-lite"/>
    </source>
</evidence>
<sequence length="180" mass="21179">MDKKESGKERKRRGGKRLKKGRDRKRQRIRDGADGGWERGGRKGFGSGRSREKELGYAKIKREKTGKIKAKVGRKNKALKEWNLINEILENEKEEDNFDLELPKDNYIEDLLKVLDIKHEEQISKLRSIREDLMKHNKEGEIFAKIDGIRKFYNKPTKTRIPLVTSEGYWVDANCDRSRH</sequence>
<comment type="caution">
    <text evidence="2">The sequence shown here is derived from an EMBL/GenBank/DDBJ whole genome shotgun (WGS) entry which is preliminary data.</text>
</comment>
<reference evidence="2" key="1">
    <citation type="submission" date="2023-07" db="EMBL/GenBank/DDBJ databases">
        <authorList>
            <consortium name="AG Swart"/>
            <person name="Singh M."/>
            <person name="Singh A."/>
            <person name="Seah K."/>
            <person name="Emmerich C."/>
        </authorList>
    </citation>
    <scope>NUCLEOTIDE SEQUENCE</scope>
    <source>
        <strain evidence="2">DP1</strain>
    </source>
</reference>
<protein>
    <submittedName>
        <fullName evidence="2">Uncharacterized protein</fullName>
    </submittedName>
</protein>